<accession>A0AAV4TLY5</accession>
<sequence>MYNISSLFSSFFYFIIRHLSQPQAVFSSKRSQKQIPNFLARCVRGSTYQTDYVVFPPILGESSYKDELKRILLLQLVYITNGLEFLSLISTVIRCFCKQFSLRQNSCLVRFQYRNVAGIEISERMVKVQRFRS</sequence>
<proteinExistence type="predicted"/>
<gene>
    <name evidence="1" type="ORF">CEXT_771401</name>
</gene>
<protein>
    <submittedName>
        <fullName evidence="1">Uncharacterized protein</fullName>
    </submittedName>
</protein>
<evidence type="ECO:0000313" key="2">
    <source>
        <dbReference type="Proteomes" id="UP001054945"/>
    </source>
</evidence>
<dbReference type="EMBL" id="BPLR01011370">
    <property type="protein sequence ID" value="GIY46126.1"/>
    <property type="molecule type" value="Genomic_DNA"/>
</dbReference>
<dbReference type="Proteomes" id="UP001054945">
    <property type="component" value="Unassembled WGS sequence"/>
</dbReference>
<evidence type="ECO:0000313" key="1">
    <source>
        <dbReference type="EMBL" id="GIY46126.1"/>
    </source>
</evidence>
<keyword evidence="2" id="KW-1185">Reference proteome</keyword>
<reference evidence="1 2" key="1">
    <citation type="submission" date="2021-06" db="EMBL/GenBank/DDBJ databases">
        <title>Caerostris extrusa draft genome.</title>
        <authorList>
            <person name="Kono N."/>
            <person name="Arakawa K."/>
        </authorList>
    </citation>
    <scope>NUCLEOTIDE SEQUENCE [LARGE SCALE GENOMIC DNA]</scope>
</reference>
<name>A0AAV4TLY5_CAEEX</name>
<organism evidence="1 2">
    <name type="scientific">Caerostris extrusa</name>
    <name type="common">Bark spider</name>
    <name type="synonym">Caerostris bankana</name>
    <dbReference type="NCBI Taxonomy" id="172846"/>
    <lineage>
        <taxon>Eukaryota</taxon>
        <taxon>Metazoa</taxon>
        <taxon>Ecdysozoa</taxon>
        <taxon>Arthropoda</taxon>
        <taxon>Chelicerata</taxon>
        <taxon>Arachnida</taxon>
        <taxon>Araneae</taxon>
        <taxon>Araneomorphae</taxon>
        <taxon>Entelegynae</taxon>
        <taxon>Araneoidea</taxon>
        <taxon>Araneidae</taxon>
        <taxon>Caerostris</taxon>
    </lineage>
</organism>
<comment type="caution">
    <text evidence="1">The sequence shown here is derived from an EMBL/GenBank/DDBJ whole genome shotgun (WGS) entry which is preliminary data.</text>
</comment>
<dbReference type="AlphaFoldDB" id="A0AAV4TLY5"/>